<gene>
    <name evidence="1" type="ORF">BBG48_004615</name>
</gene>
<dbReference type="InterPro" id="IPR043502">
    <property type="entry name" value="DNA/RNA_pol_sf"/>
</dbReference>
<dbReference type="EMBL" id="MBEW02000007">
    <property type="protein sequence ID" value="RDY21405.1"/>
    <property type="molecule type" value="Genomic_DNA"/>
</dbReference>
<dbReference type="Proteomes" id="UP000093352">
    <property type="component" value="Unassembled WGS sequence"/>
</dbReference>
<comment type="caution">
    <text evidence="1">The sequence shown here is derived from an EMBL/GenBank/DDBJ whole genome shotgun (WGS) entry which is preliminary data.</text>
</comment>
<dbReference type="InterPro" id="IPR007499">
    <property type="entry name" value="ERF_bacteria_virus"/>
</dbReference>
<accession>A0A1C0AG83</accession>
<organism evidence="1 2">
    <name type="scientific">Criibacterium bergeronii</name>
    <dbReference type="NCBI Taxonomy" id="1871336"/>
    <lineage>
        <taxon>Bacteria</taxon>
        <taxon>Bacillati</taxon>
        <taxon>Bacillota</taxon>
        <taxon>Clostridia</taxon>
        <taxon>Peptostreptococcales</taxon>
        <taxon>Filifactoraceae</taxon>
        <taxon>Criibacterium</taxon>
    </lineage>
</organism>
<dbReference type="STRING" id="1871336.BBG48_06650"/>
<proteinExistence type="predicted"/>
<evidence type="ECO:0000313" key="1">
    <source>
        <dbReference type="EMBL" id="RDY21405.1"/>
    </source>
</evidence>
<dbReference type="Gene3D" id="3.90.1600.10">
    <property type="entry name" value="Palm domain of DNA polymerase"/>
    <property type="match status" value="1"/>
</dbReference>
<dbReference type="SUPFAM" id="SSF56672">
    <property type="entry name" value="DNA/RNA polymerases"/>
    <property type="match status" value="1"/>
</dbReference>
<dbReference type="Pfam" id="PF04404">
    <property type="entry name" value="ERF"/>
    <property type="match status" value="1"/>
</dbReference>
<dbReference type="AlphaFoldDB" id="A0A1C0AG83"/>
<sequence>MRIITYDCEVFSYDWLVVFKDKETGAYTVIHNDNEALKMALSDDIYIGFNSKHYDQYIIKAIAADLTPSEIKQVNDYIIRGGQGWECPLLQGFYFGFQNVDIKDDMQMGLSLKSIEGHLGLSVQESKVDFTLDRPLTKEELEETIFYCKHDVDCTEKIIDIRKDYLKNKIQVGRLANLPDAKAMSLTNAKVTASMLKASKKPHDDERQYKYPENLKKEYIPTEVFEFFDKMYDPSISDKELFSGKLTFQIGDCPGVIGYGGIHAAIPNYFFEEKDGRVIRNKDVASYYPHLMTIYGYTSRNIPSAETFENVLETRMKAKASGDKATANALKLVVNTTYGALLNQYNDLYDPLMGRSVCITGQLFLLELAEHLYQDIESLKIVQLNTDGIMVECDRTDLDRVNEICDEWQKRTGFELEEDSVIKLAQKDVNNYVEVQPDGTSKSKGGYLVKGISTVGAFNINNSCVIVATALKEYFINGTPVEETIENCNDIFEFQIIAKAGAKYREAYHLVGDEQIPVQKVNRVYASKDERHGKIFKVKDEDDSTAKIESLPEHCVIDNDNKLSINDIDKTFYIEMAKKRINDFLGIKPEKKTRRKNQMATKKSTTATESTTVFETMNVYQKLIKARELFLNADIQKTGKNMHLSFKYFELDDIVPAATRIFSEIGLIAITNFTDTTAIMTVVNTDNSDETIDFASPFNQIQPIISKEGKAATNEMQALGSSITYMRRYLYMMTLDICESDSIDANIGKPVTAPTESKTPASPEKREEIKENLTVPADNATPLQIKGLKAVLKKLKDADPSKEEMIAKIAVETQGFTVISKADCEKLIERVTEMVEEPRKEEK</sequence>
<dbReference type="RefSeq" id="WP_068913654.1">
    <property type="nucleotide sequence ID" value="NZ_MBEW02000007.1"/>
</dbReference>
<evidence type="ECO:0000313" key="2">
    <source>
        <dbReference type="Proteomes" id="UP000093352"/>
    </source>
</evidence>
<keyword evidence="2" id="KW-1185">Reference proteome</keyword>
<reference evidence="1 2" key="1">
    <citation type="journal article" date="2016" name="Genome Announc.">
        <title>Draft Genome Sequence of Criibacterium bergeronii gen. nov., sp. nov., Strain CCRI-22567T, Isolated from a Vaginal Sample from a Woman with Bacterial Vaginosis.</title>
        <authorList>
            <person name="Maheux A.F."/>
            <person name="Berube E."/>
            <person name="Boudreau D.K."/>
            <person name="Raymond F."/>
            <person name="Corbeil J."/>
            <person name="Roy P.H."/>
            <person name="Boissinot M."/>
            <person name="Omar R.F."/>
        </authorList>
    </citation>
    <scope>NUCLEOTIDE SEQUENCE [LARGE SCALE GENOMIC DNA]</scope>
    <source>
        <strain evidence="1 2">CCRI-22567</strain>
    </source>
</reference>
<dbReference type="InterPro" id="IPR023211">
    <property type="entry name" value="DNA_pol_palm_dom_sf"/>
</dbReference>
<name>A0A1C0AG83_9FIRM</name>
<protein>
    <submittedName>
        <fullName evidence="1">DNA polymerase elongation subunit (Family B)</fullName>
    </submittedName>
</protein>